<evidence type="ECO:0000259" key="3">
    <source>
        <dbReference type="PROSITE" id="PS51123"/>
    </source>
</evidence>
<dbReference type="SUPFAM" id="SSF103088">
    <property type="entry name" value="OmpA-like"/>
    <property type="match status" value="1"/>
</dbReference>
<dbReference type="InterPro" id="IPR050811">
    <property type="entry name" value="Phosphate_ABC_transporter"/>
</dbReference>
<dbReference type="PANTHER" id="PTHR30570:SF1">
    <property type="entry name" value="PHOSPHATE-BINDING PROTEIN PSTS"/>
    <property type="match status" value="1"/>
</dbReference>
<dbReference type="Pfam" id="PF12849">
    <property type="entry name" value="PBP_like_2"/>
    <property type="match status" value="1"/>
</dbReference>
<sequence>MLASLRPAHAALPVSAGTQPVLRIEGSNTIDDVLAPALVKALMQREGFQAPQEETSADGLVKRITGKNAQGQPVIVEIAAKGSASGFAALQANTAQLVASARPIAASEATLLKDLGDMHADGAEQVIALDALAVVVHPSNPLQRISPQQLAAVFAGEIKTWEELGSHGGPITLYAMANESGSHQEFVESVLAPQGKALATTANQAATSAKLAEAVGLTPQAIGFVGMAYADKLKALAIGDNGAAAIAPSPASVRSEDYPLTRRLYFYARPHTSDPWAHGLLEFAQSAEGQALVAQNGFVAQTIEAVAVAPADGMPDAYKALAGGAHKLSINLRFKEDSAKLDSKSEQDLPRVIDYLKRQNKLAKQVVLVGFGDAKADPARTALLSKLRAMAVSRQLGKAGVSVRDVLSLGDALPVAGNDSEAGRLKNRRVEIWVY</sequence>
<dbReference type="Proteomes" id="UP000315235">
    <property type="component" value="Unassembled WGS sequence"/>
</dbReference>
<proteinExistence type="predicted"/>
<dbReference type="Gene3D" id="3.30.1330.60">
    <property type="entry name" value="OmpA-like domain"/>
    <property type="match status" value="1"/>
</dbReference>
<keyword evidence="5" id="KW-1185">Reference proteome</keyword>
<dbReference type="InterPro" id="IPR006665">
    <property type="entry name" value="OmpA-like"/>
</dbReference>
<dbReference type="AlphaFoldDB" id="A0A553GVJ8"/>
<evidence type="ECO:0000313" key="4">
    <source>
        <dbReference type="EMBL" id="TRX73509.1"/>
    </source>
</evidence>
<name>A0A553GVJ8_9PSED</name>
<organism evidence="4 5">
    <name type="scientific">Pseudomonas mangiferae</name>
    <dbReference type="NCBI Taxonomy" id="2593654"/>
    <lineage>
        <taxon>Bacteria</taxon>
        <taxon>Pseudomonadati</taxon>
        <taxon>Pseudomonadota</taxon>
        <taxon>Gammaproteobacteria</taxon>
        <taxon>Pseudomonadales</taxon>
        <taxon>Pseudomonadaceae</taxon>
        <taxon>Pseudomonas</taxon>
    </lineage>
</organism>
<dbReference type="InterPro" id="IPR024370">
    <property type="entry name" value="PBP_domain"/>
</dbReference>
<dbReference type="Pfam" id="PF00691">
    <property type="entry name" value="OmpA"/>
    <property type="match status" value="1"/>
</dbReference>
<reference evidence="4 5" key="1">
    <citation type="submission" date="2019-07" db="EMBL/GenBank/DDBJ databases">
        <title>Pseudomonas mangiferae sp. nov., isolated from bark of mango tree in Thailand.</title>
        <authorList>
            <person name="Srisuk N."/>
            <person name="Anurat P."/>
        </authorList>
    </citation>
    <scope>NUCLEOTIDE SEQUENCE [LARGE SCALE GENOMIC DNA]</scope>
    <source>
        <strain evidence="4 5">DMKU_BBB3-04</strain>
    </source>
</reference>
<gene>
    <name evidence="4" type="ORF">FM069_17270</name>
</gene>
<keyword evidence="2" id="KW-0472">Membrane</keyword>
<feature type="domain" description="OmpA-like" evidence="3">
    <location>
        <begin position="321"/>
        <end position="435"/>
    </location>
</feature>
<dbReference type="EMBL" id="VJOY01000014">
    <property type="protein sequence ID" value="TRX73509.1"/>
    <property type="molecule type" value="Genomic_DNA"/>
</dbReference>
<dbReference type="SUPFAM" id="SSF53850">
    <property type="entry name" value="Periplasmic binding protein-like II"/>
    <property type="match status" value="1"/>
</dbReference>
<dbReference type="InterPro" id="IPR036737">
    <property type="entry name" value="OmpA-like_sf"/>
</dbReference>
<dbReference type="PANTHER" id="PTHR30570">
    <property type="entry name" value="PERIPLASMIC PHOSPHATE BINDING COMPONENT OF PHOSPHATE ABC TRANSPORTER"/>
    <property type="match status" value="1"/>
</dbReference>
<evidence type="ECO:0000256" key="2">
    <source>
        <dbReference type="PROSITE-ProRule" id="PRU00473"/>
    </source>
</evidence>
<evidence type="ECO:0000256" key="1">
    <source>
        <dbReference type="ARBA" id="ARBA00022729"/>
    </source>
</evidence>
<dbReference type="CDD" id="cd07185">
    <property type="entry name" value="OmpA_C-like"/>
    <property type="match status" value="1"/>
</dbReference>
<protein>
    <submittedName>
        <fullName evidence="4">OmpA family protein</fullName>
    </submittedName>
</protein>
<dbReference type="Gene3D" id="3.40.190.10">
    <property type="entry name" value="Periplasmic binding protein-like II"/>
    <property type="match status" value="2"/>
</dbReference>
<dbReference type="GO" id="GO:0016020">
    <property type="term" value="C:membrane"/>
    <property type="evidence" value="ECO:0007669"/>
    <property type="project" value="UniProtKB-UniRule"/>
</dbReference>
<comment type="caution">
    <text evidence="4">The sequence shown here is derived from an EMBL/GenBank/DDBJ whole genome shotgun (WGS) entry which is preliminary data.</text>
</comment>
<dbReference type="OrthoDB" id="9790048at2"/>
<dbReference type="PROSITE" id="PS51123">
    <property type="entry name" value="OMPA_2"/>
    <property type="match status" value="1"/>
</dbReference>
<accession>A0A553GVJ8</accession>
<keyword evidence="1" id="KW-0732">Signal</keyword>
<evidence type="ECO:0000313" key="5">
    <source>
        <dbReference type="Proteomes" id="UP000315235"/>
    </source>
</evidence>
<dbReference type="RefSeq" id="WP_143489621.1">
    <property type="nucleotide sequence ID" value="NZ_VJOY01000014.1"/>
</dbReference>